<feature type="compositionally biased region" description="Polar residues" evidence="1">
    <location>
        <begin position="35"/>
        <end position="72"/>
    </location>
</feature>
<protein>
    <submittedName>
        <fullName evidence="3">Uncharacterized protein</fullName>
    </submittedName>
</protein>
<dbReference type="RefSeq" id="XP_043009133.1">
    <property type="nucleotide sequence ID" value="XM_043153848.1"/>
</dbReference>
<feature type="signal peptide" evidence="2">
    <location>
        <begin position="1"/>
        <end position="20"/>
    </location>
</feature>
<feature type="chain" id="PRO_5040382018" evidence="2">
    <location>
        <begin position="21"/>
        <end position="466"/>
    </location>
</feature>
<gene>
    <name evidence="3" type="ORF">E1B28_008999</name>
</gene>
<reference evidence="3" key="1">
    <citation type="journal article" date="2021" name="Genome Biol. Evol.">
        <title>The assembled and annotated genome of the fairy-ring fungus Marasmius oreades.</title>
        <authorList>
            <person name="Hiltunen M."/>
            <person name="Ament-Velasquez S.L."/>
            <person name="Johannesson H."/>
        </authorList>
    </citation>
    <scope>NUCLEOTIDE SEQUENCE</scope>
    <source>
        <strain evidence="3">03SP1</strain>
    </source>
</reference>
<sequence>MRLSISYFPLFLALCLVTDARRFIHRSELVPPPSCVSQGQIPAKSDSNIPPVSPTANSSEGTPPLPSGNSTVIQNSTIPLDANSTNATNGTPLFPRFSGLGFPSFLLGWQDLCLASGADIVGIDSPCFIGNTRSLDALLATADPCAQQDVADAMITFAKSKGIVNREDLIGFAVAYRKQPREAVRILGIVPATPYCLRAPINPELIGVINAQSEGVVIGVYGGPNYPIIKFGAPGSCPFGAQPDISSCTCVSGKVVSSGGSSESSDGTISTGGSGETNSTTTDSSAGTSNSPDAGSSTDGTLNSTTTDCNTCMDTGSTTDSSNSTETDPSTASNSTDTSSTTGCSNSTGTDSSTASNSTDIGSTCSNSTETNTSTGGSTGNSTETDSTGGTDSTETGTDSNGSMGTDSTDGADSTGTDSTDENSPPNVPPSGDNTGSAGTAQASQAASTPTGDGNFSGDVNDPNGR</sequence>
<dbReference type="AlphaFoldDB" id="A0A9P7S034"/>
<feature type="compositionally biased region" description="Low complexity" evidence="1">
    <location>
        <begin position="362"/>
        <end position="418"/>
    </location>
</feature>
<dbReference type="KEGG" id="more:E1B28_008999"/>
<comment type="caution">
    <text evidence="3">The sequence shown here is derived from an EMBL/GenBank/DDBJ whole genome shotgun (WGS) entry which is preliminary data.</text>
</comment>
<name>A0A9P7S034_9AGAR</name>
<dbReference type="EMBL" id="CM032185">
    <property type="protein sequence ID" value="KAG7092663.1"/>
    <property type="molecule type" value="Genomic_DNA"/>
</dbReference>
<keyword evidence="4" id="KW-1185">Reference proteome</keyword>
<feature type="compositionally biased region" description="Low complexity" evidence="1">
    <location>
        <begin position="435"/>
        <end position="449"/>
    </location>
</feature>
<feature type="compositionally biased region" description="Low complexity" evidence="1">
    <location>
        <begin position="314"/>
        <end position="354"/>
    </location>
</feature>
<keyword evidence="2" id="KW-0732">Signal</keyword>
<evidence type="ECO:0000256" key="2">
    <source>
        <dbReference type="SAM" id="SignalP"/>
    </source>
</evidence>
<accession>A0A9P7S034</accession>
<feature type="compositionally biased region" description="Polar residues" evidence="1">
    <location>
        <begin position="286"/>
        <end position="313"/>
    </location>
</feature>
<feature type="region of interest" description="Disordered" evidence="1">
    <location>
        <begin position="256"/>
        <end position="466"/>
    </location>
</feature>
<proteinExistence type="predicted"/>
<dbReference type="Proteomes" id="UP001049176">
    <property type="component" value="Chromosome 5"/>
</dbReference>
<dbReference type="OrthoDB" id="2797250at2759"/>
<evidence type="ECO:0000313" key="4">
    <source>
        <dbReference type="Proteomes" id="UP001049176"/>
    </source>
</evidence>
<dbReference type="GeneID" id="66078075"/>
<evidence type="ECO:0000256" key="1">
    <source>
        <dbReference type="SAM" id="MobiDB-lite"/>
    </source>
</evidence>
<feature type="compositionally biased region" description="Low complexity" evidence="1">
    <location>
        <begin position="276"/>
        <end position="285"/>
    </location>
</feature>
<feature type="compositionally biased region" description="Low complexity" evidence="1">
    <location>
        <begin position="256"/>
        <end position="269"/>
    </location>
</feature>
<feature type="region of interest" description="Disordered" evidence="1">
    <location>
        <begin position="33"/>
        <end position="72"/>
    </location>
</feature>
<organism evidence="3 4">
    <name type="scientific">Marasmius oreades</name>
    <name type="common">fairy-ring Marasmius</name>
    <dbReference type="NCBI Taxonomy" id="181124"/>
    <lineage>
        <taxon>Eukaryota</taxon>
        <taxon>Fungi</taxon>
        <taxon>Dikarya</taxon>
        <taxon>Basidiomycota</taxon>
        <taxon>Agaricomycotina</taxon>
        <taxon>Agaricomycetes</taxon>
        <taxon>Agaricomycetidae</taxon>
        <taxon>Agaricales</taxon>
        <taxon>Marasmiineae</taxon>
        <taxon>Marasmiaceae</taxon>
        <taxon>Marasmius</taxon>
    </lineage>
</organism>
<evidence type="ECO:0000313" key="3">
    <source>
        <dbReference type="EMBL" id="KAG7092663.1"/>
    </source>
</evidence>